<dbReference type="Proteomes" id="UP000054549">
    <property type="component" value="Unassembled WGS sequence"/>
</dbReference>
<dbReference type="InterPro" id="IPR050524">
    <property type="entry name" value="APC_YAT"/>
</dbReference>
<feature type="transmembrane region" description="Helical" evidence="5">
    <location>
        <begin position="323"/>
        <end position="349"/>
    </location>
</feature>
<protein>
    <recommendedName>
        <fullName evidence="6">Amino acid permease/ SLC12A domain-containing protein</fullName>
    </recommendedName>
</protein>
<evidence type="ECO:0000256" key="4">
    <source>
        <dbReference type="ARBA" id="ARBA00023136"/>
    </source>
</evidence>
<dbReference type="InParanoid" id="A0A0C2X7G2"/>
<evidence type="ECO:0000256" key="5">
    <source>
        <dbReference type="SAM" id="Phobius"/>
    </source>
</evidence>
<feature type="transmembrane region" description="Helical" evidence="5">
    <location>
        <begin position="57"/>
        <end position="79"/>
    </location>
</feature>
<evidence type="ECO:0000256" key="3">
    <source>
        <dbReference type="ARBA" id="ARBA00022989"/>
    </source>
</evidence>
<dbReference type="Pfam" id="PF00324">
    <property type="entry name" value="AA_permease"/>
    <property type="match status" value="1"/>
</dbReference>
<feature type="transmembrane region" description="Helical" evidence="5">
    <location>
        <begin position="297"/>
        <end position="317"/>
    </location>
</feature>
<sequence>MATWAPVSGTFPHFAARWVDPAFGFAVGWCLRISTPVEVTAAGILLTFWDSNIKHQAVYIAVVSLAVCSINVFGVRYFGEAEFCFSCIKSEDLMFEWVDLTRFEVTLIIGLLLAGLVIDLGGGPDHDRIGFKASASYWKNPGAINRAGLVSNINTDRFLAILSVIVQASYSFQGMELVALAASETESPRRNIAKAVVRVFYRITIFYILGILMIGMLVAYDDLNLLQNAQTAAQSPFVIAFNTAGIKVLPHIINACIFTSAFSAGNSSLFSASRVLYGLALRGQAPKVFTICTKNGLPIVSVLTTSCFVLLAFLSVSSDADTVFIWLASLTTTGGFIGWFSINLTYIFFRRGMEAQGFDVRKNVYNNRFQPYIAYWGCLWTLIFILVNGFQVFFKWSVSGFLTACRFLISRQSEMHVHSDVLARHQRSYLHRSIRFLENYQAHIFLETTRDGLCYELKRLPYGRKGIPSIEETELPEVPPRNVWERIAETLF</sequence>
<comment type="subcellular location">
    <subcellularLocation>
        <location evidence="1">Membrane</location>
        <topology evidence="1">Multi-pass membrane protein</topology>
    </subcellularLocation>
</comment>
<dbReference type="GO" id="GO:0015171">
    <property type="term" value="F:amino acid transmembrane transporter activity"/>
    <property type="evidence" value="ECO:0007669"/>
    <property type="project" value="TreeGrafter"/>
</dbReference>
<dbReference type="GO" id="GO:0016020">
    <property type="term" value="C:membrane"/>
    <property type="evidence" value="ECO:0007669"/>
    <property type="project" value="UniProtKB-SubCell"/>
</dbReference>
<keyword evidence="3 5" id="KW-1133">Transmembrane helix</keyword>
<gene>
    <name evidence="7" type="ORF">M378DRAFT_178412</name>
</gene>
<evidence type="ECO:0000313" key="7">
    <source>
        <dbReference type="EMBL" id="KIL65241.1"/>
    </source>
</evidence>
<keyword evidence="2 5" id="KW-0812">Transmembrane</keyword>
<dbReference type="Gene3D" id="1.20.1740.10">
    <property type="entry name" value="Amino acid/polyamine transporter I"/>
    <property type="match status" value="1"/>
</dbReference>
<evidence type="ECO:0000259" key="6">
    <source>
        <dbReference type="Pfam" id="PF00324"/>
    </source>
</evidence>
<accession>A0A0C2X7G2</accession>
<feature type="domain" description="Amino acid permease/ SLC12A" evidence="6">
    <location>
        <begin position="1"/>
        <end position="400"/>
    </location>
</feature>
<evidence type="ECO:0000313" key="8">
    <source>
        <dbReference type="Proteomes" id="UP000054549"/>
    </source>
</evidence>
<feature type="transmembrane region" description="Helical" evidence="5">
    <location>
        <begin position="369"/>
        <end position="387"/>
    </location>
</feature>
<dbReference type="PANTHER" id="PTHR43341">
    <property type="entry name" value="AMINO ACID PERMEASE"/>
    <property type="match status" value="1"/>
</dbReference>
<name>A0A0C2X7G2_AMAMK</name>
<feature type="transmembrane region" description="Helical" evidence="5">
    <location>
        <begin position="199"/>
        <end position="220"/>
    </location>
</feature>
<keyword evidence="4 5" id="KW-0472">Membrane</keyword>
<dbReference type="InterPro" id="IPR004841">
    <property type="entry name" value="AA-permease/SLC12A_dom"/>
</dbReference>
<dbReference type="HOGENOM" id="CLU_007946_12_1_1"/>
<keyword evidence="8" id="KW-1185">Reference proteome</keyword>
<evidence type="ECO:0000256" key="2">
    <source>
        <dbReference type="ARBA" id="ARBA00022692"/>
    </source>
</evidence>
<proteinExistence type="predicted"/>
<dbReference type="EMBL" id="KN818243">
    <property type="protein sequence ID" value="KIL65241.1"/>
    <property type="molecule type" value="Genomic_DNA"/>
</dbReference>
<organism evidence="7 8">
    <name type="scientific">Amanita muscaria (strain Koide BX008)</name>
    <dbReference type="NCBI Taxonomy" id="946122"/>
    <lineage>
        <taxon>Eukaryota</taxon>
        <taxon>Fungi</taxon>
        <taxon>Dikarya</taxon>
        <taxon>Basidiomycota</taxon>
        <taxon>Agaricomycotina</taxon>
        <taxon>Agaricomycetes</taxon>
        <taxon>Agaricomycetidae</taxon>
        <taxon>Agaricales</taxon>
        <taxon>Pluteineae</taxon>
        <taxon>Amanitaceae</taxon>
        <taxon>Amanita</taxon>
    </lineage>
</organism>
<dbReference type="PIRSF" id="PIRSF006060">
    <property type="entry name" value="AA_transporter"/>
    <property type="match status" value="1"/>
</dbReference>
<dbReference type="STRING" id="946122.A0A0C2X7G2"/>
<dbReference type="AlphaFoldDB" id="A0A0C2X7G2"/>
<dbReference type="PANTHER" id="PTHR43341:SF4">
    <property type="entry name" value="ARGININE PERMEASE CAN1-RELATED"/>
    <property type="match status" value="1"/>
</dbReference>
<evidence type="ECO:0000256" key="1">
    <source>
        <dbReference type="ARBA" id="ARBA00004141"/>
    </source>
</evidence>
<dbReference type="OrthoDB" id="10062876at2759"/>
<reference evidence="7 8" key="1">
    <citation type="submission" date="2014-04" db="EMBL/GenBank/DDBJ databases">
        <title>Evolutionary Origins and Diversification of the Mycorrhizal Mutualists.</title>
        <authorList>
            <consortium name="DOE Joint Genome Institute"/>
            <consortium name="Mycorrhizal Genomics Consortium"/>
            <person name="Kohler A."/>
            <person name="Kuo A."/>
            <person name="Nagy L.G."/>
            <person name="Floudas D."/>
            <person name="Copeland A."/>
            <person name="Barry K.W."/>
            <person name="Cichocki N."/>
            <person name="Veneault-Fourrey C."/>
            <person name="LaButti K."/>
            <person name="Lindquist E.A."/>
            <person name="Lipzen A."/>
            <person name="Lundell T."/>
            <person name="Morin E."/>
            <person name="Murat C."/>
            <person name="Riley R."/>
            <person name="Ohm R."/>
            <person name="Sun H."/>
            <person name="Tunlid A."/>
            <person name="Henrissat B."/>
            <person name="Grigoriev I.V."/>
            <person name="Hibbett D.S."/>
            <person name="Martin F."/>
        </authorList>
    </citation>
    <scope>NUCLEOTIDE SEQUENCE [LARGE SCALE GENOMIC DNA]</scope>
    <source>
        <strain evidence="7 8">Koide BX008</strain>
    </source>
</reference>